<comment type="caution">
    <text evidence="2">The sequence shown here is derived from an EMBL/GenBank/DDBJ whole genome shotgun (WGS) entry which is preliminary data.</text>
</comment>
<protein>
    <submittedName>
        <fullName evidence="2">Uncharacterized protein</fullName>
    </submittedName>
</protein>
<feature type="compositionally biased region" description="Basic and acidic residues" evidence="1">
    <location>
        <begin position="1"/>
        <end position="19"/>
    </location>
</feature>
<gene>
    <name evidence="2" type="ORF">A3A01_00335</name>
</gene>
<dbReference type="STRING" id="1801770.A3A01_00335"/>
<evidence type="ECO:0000313" key="3">
    <source>
        <dbReference type="Proteomes" id="UP000179352"/>
    </source>
</evidence>
<sequence length="121" mass="13855">MVPKKETCLAEEKNAERKNTVTKPAPESNSQDLGRVILPSENRDMVQKIIETTKPTTSSRPLDVSTEILVKGKKKIGNNTITKNNDTKDSLSKRFDNIFLFFKIFIIYNKSEIHLHLYCTQ</sequence>
<reference evidence="2 3" key="1">
    <citation type="journal article" date="2016" name="Nat. Commun.">
        <title>Thousands of microbial genomes shed light on interconnected biogeochemical processes in an aquifer system.</title>
        <authorList>
            <person name="Anantharaman K."/>
            <person name="Brown C.T."/>
            <person name="Hug L.A."/>
            <person name="Sharon I."/>
            <person name="Castelle C.J."/>
            <person name="Probst A.J."/>
            <person name="Thomas B.C."/>
            <person name="Singh A."/>
            <person name="Wilkins M.J."/>
            <person name="Karaoz U."/>
            <person name="Brodie E.L."/>
            <person name="Williams K.H."/>
            <person name="Hubbard S.S."/>
            <person name="Banfield J.F."/>
        </authorList>
    </citation>
    <scope>NUCLEOTIDE SEQUENCE [LARGE SCALE GENOMIC DNA]</scope>
</reference>
<accession>A0A1F6WWX3</accession>
<name>A0A1F6WWX3_9BACT</name>
<proteinExistence type="predicted"/>
<organism evidence="2 3">
    <name type="scientific">Candidatus Nomurabacteria bacterium RIFCSPLOWO2_01_FULL_39_17</name>
    <dbReference type="NCBI Taxonomy" id="1801770"/>
    <lineage>
        <taxon>Bacteria</taxon>
        <taxon>Candidatus Nomuraibacteriota</taxon>
    </lineage>
</organism>
<evidence type="ECO:0000313" key="2">
    <source>
        <dbReference type="EMBL" id="OGI86368.1"/>
    </source>
</evidence>
<dbReference type="EMBL" id="MFUU01000003">
    <property type="protein sequence ID" value="OGI86368.1"/>
    <property type="molecule type" value="Genomic_DNA"/>
</dbReference>
<evidence type="ECO:0000256" key="1">
    <source>
        <dbReference type="SAM" id="MobiDB-lite"/>
    </source>
</evidence>
<feature type="region of interest" description="Disordered" evidence="1">
    <location>
        <begin position="1"/>
        <end position="33"/>
    </location>
</feature>
<dbReference type="Proteomes" id="UP000179352">
    <property type="component" value="Unassembled WGS sequence"/>
</dbReference>
<dbReference type="AlphaFoldDB" id="A0A1F6WWX3"/>